<accession>A0A8J7WRA4</accession>
<gene>
    <name evidence="1" type="ORF">KGA66_12985</name>
</gene>
<comment type="caution">
    <text evidence="1">The sequence shown here is derived from an EMBL/GenBank/DDBJ whole genome shotgun (WGS) entry which is preliminary data.</text>
</comment>
<dbReference type="Proteomes" id="UP000677913">
    <property type="component" value="Unassembled WGS sequence"/>
</dbReference>
<dbReference type="AlphaFoldDB" id="A0A8J7WRA4"/>
<sequence length="95" mass="10765">MLTPTKGIAPDRALLAVGAQIALQLDQPLTVSQAWERVRAWRKENGHPAPISFGWFVLALDTLFALERVQLRDDLLTLTRPDRVDRRKDAAPPRR</sequence>
<name>A0A8J7WRA4_9ACTN</name>
<evidence type="ECO:0000313" key="1">
    <source>
        <dbReference type="EMBL" id="MBS2963964.1"/>
    </source>
</evidence>
<dbReference type="Pfam" id="PF20293">
    <property type="entry name" value="MC6"/>
    <property type="match status" value="1"/>
</dbReference>
<dbReference type="EMBL" id="JAGSXH010000038">
    <property type="protein sequence ID" value="MBS2963964.1"/>
    <property type="molecule type" value="Genomic_DNA"/>
</dbReference>
<protein>
    <submittedName>
        <fullName evidence="1">Uncharacterized protein</fullName>
    </submittedName>
</protein>
<proteinExistence type="predicted"/>
<evidence type="ECO:0000313" key="2">
    <source>
        <dbReference type="Proteomes" id="UP000677913"/>
    </source>
</evidence>
<reference evidence="1" key="1">
    <citation type="submission" date="2021-04" db="EMBL/GenBank/DDBJ databases">
        <title>Genome based classification of Actinospica acidithermotolerans sp. nov., an actinobacterium isolated from an Indonesian hot spring.</title>
        <authorList>
            <person name="Kusuma A.B."/>
            <person name="Putra K.E."/>
            <person name="Nafisah S."/>
            <person name="Loh J."/>
            <person name="Nouioui I."/>
            <person name="Goodfellow M."/>
        </authorList>
    </citation>
    <scope>NUCLEOTIDE SEQUENCE</scope>
    <source>
        <strain evidence="1">DSM 45618</strain>
    </source>
</reference>
<dbReference type="InterPro" id="IPR046897">
    <property type="entry name" value="ABC-3C_MC6"/>
</dbReference>
<keyword evidence="2" id="KW-1185">Reference proteome</keyword>
<dbReference type="RefSeq" id="WP_211468146.1">
    <property type="nucleotide sequence ID" value="NZ_JAGSXH010000038.1"/>
</dbReference>
<organism evidence="1 2">
    <name type="scientific">Actinocrinis puniceicyclus</name>
    <dbReference type="NCBI Taxonomy" id="977794"/>
    <lineage>
        <taxon>Bacteria</taxon>
        <taxon>Bacillati</taxon>
        <taxon>Actinomycetota</taxon>
        <taxon>Actinomycetes</taxon>
        <taxon>Catenulisporales</taxon>
        <taxon>Actinospicaceae</taxon>
        <taxon>Actinocrinis</taxon>
    </lineage>
</organism>